<dbReference type="EMBL" id="NAJM01000029">
    <property type="protein sequence ID" value="RVX69497.1"/>
    <property type="molecule type" value="Genomic_DNA"/>
</dbReference>
<evidence type="ECO:0000313" key="3">
    <source>
        <dbReference type="Proteomes" id="UP000288859"/>
    </source>
</evidence>
<dbReference type="AlphaFoldDB" id="A0A438N1D0"/>
<proteinExistence type="predicted"/>
<evidence type="ECO:0000313" key="2">
    <source>
        <dbReference type="EMBL" id="RVX69497.1"/>
    </source>
</evidence>
<organism evidence="2 3">
    <name type="scientific">Exophiala mesophila</name>
    <name type="common">Black yeast-like fungus</name>
    <dbReference type="NCBI Taxonomy" id="212818"/>
    <lineage>
        <taxon>Eukaryota</taxon>
        <taxon>Fungi</taxon>
        <taxon>Dikarya</taxon>
        <taxon>Ascomycota</taxon>
        <taxon>Pezizomycotina</taxon>
        <taxon>Eurotiomycetes</taxon>
        <taxon>Chaetothyriomycetidae</taxon>
        <taxon>Chaetothyriales</taxon>
        <taxon>Herpotrichiellaceae</taxon>
        <taxon>Exophiala</taxon>
    </lineage>
</organism>
<accession>A0A438N1D0</accession>
<feature type="region of interest" description="Disordered" evidence="1">
    <location>
        <begin position="52"/>
        <end position="77"/>
    </location>
</feature>
<gene>
    <name evidence="2" type="ORF">B0A52_06561</name>
</gene>
<comment type="caution">
    <text evidence="2">The sequence shown here is derived from an EMBL/GenBank/DDBJ whole genome shotgun (WGS) entry which is preliminary data.</text>
</comment>
<sequence>MNKFKGSNLQVANNFTCCDSSRESIVSNLVSPQYLKVPGIEVLFRYSRLSRSDSKKSGEHNTMVQAGQRECNSRTDEKAFSTKGLLLVGKSRLRFWTPESTQKTAGSMDDHDESSAGHPM</sequence>
<reference evidence="2 3" key="1">
    <citation type="submission" date="2017-03" db="EMBL/GenBank/DDBJ databases">
        <title>Genomes of endolithic fungi from Antarctica.</title>
        <authorList>
            <person name="Coleine C."/>
            <person name="Masonjones S."/>
            <person name="Stajich J.E."/>
        </authorList>
    </citation>
    <scope>NUCLEOTIDE SEQUENCE [LARGE SCALE GENOMIC DNA]</scope>
    <source>
        <strain evidence="2 3">CCFEE 6314</strain>
    </source>
</reference>
<name>A0A438N1D0_EXOME</name>
<evidence type="ECO:0000256" key="1">
    <source>
        <dbReference type="SAM" id="MobiDB-lite"/>
    </source>
</evidence>
<protein>
    <submittedName>
        <fullName evidence="2">Uncharacterized protein</fullName>
    </submittedName>
</protein>
<dbReference type="Proteomes" id="UP000288859">
    <property type="component" value="Unassembled WGS sequence"/>
</dbReference>
<feature type="region of interest" description="Disordered" evidence="1">
    <location>
        <begin position="98"/>
        <end position="120"/>
    </location>
</feature>